<dbReference type="EMBL" id="FQVH01000035">
    <property type="protein sequence ID" value="SHF65622.1"/>
    <property type="molecule type" value="Genomic_DNA"/>
</dbReference>
<dbReference type="CDD" id="cd02440">
    <property type="entry name" value="AdoMet_MTases"/>
    <property type="match status" value="1"/>
</dbReference>
<sequence>MEHYFSENPSTTHELRRFEYEVKGHKIFFTTDKGVFSRLYVDKGSDLMINAMPENLSGYLLDMGCGYGAIGLSLAKINPSLHVTMVDINQRAVELAIKNAKANKIDNVTIFKSDGFSEVTGLFDYIVTNPPIRAGKEVVHSILEQSIEHLREGGLLYVVIQKKQGGPSAVDKLMYVYGNCEKIVKSGGYWVLRSRKD</sequence>
<dbReference type="OrthoDB" id="9764961at2"/>
<evidence type="ECO:0000313" key="4">
    <source>
        <dbReference type="EMBL" id="SHF65622.1"/>
    </source>
</evidence>
<dbReference type="Gene3D" id="3.40.50.150">
    <property type="entry name" value="Vaccinia Virus protein VP39"/>
    <property type="match status" value="1"/>
</dbReference>
<dbReference type="SUPFAM" id="SSF53335">
    <property type="entry name" value="S-adenosyl-L-methionine-dependent methyltransferases"/>
    <property type="match status" value="1"/>
</dbReference>
<evidence type="ECO:0000313" key="5">
    <source>
        <dbReference type="Proteomes" id="UP000184088"/>
    </source>
</evidence>
<accession>A0A1M5DG07</accession>
<evidence type="ECO:0000256" key="1">
    <source>
        <dbReference type="ARBA" id="ARBA00022603"/>
    </source>
</evidence>
<dbReference type="GO" id="GO:0008757">
    <property type="term" value="F:S-adenosylmethionine-dependent methyltransferase activity"/>
    <property type="evidence" value="ECO:0007669"/>
    <property type="project" value="InterPro"/>
</dbReference>
<dbReference type="PRINTS" id="PR00507">
    <property type="entry name" value="N12N6MTFRASE"/>
</dbReference>
<organism evidence="4 5">
    <name type="scientific">Caldanaerobius fijiensis DSM 17918</name>
    <dbReference type="NCBI Taxonomy" id="1121256"/>
    <lineage>
        <taxon>Bacteria</taxon>
        <taxon>Bacillati</taxon>
        <taxon>Bacillota</taxon>
        <taxon>Clostridia</taxon>
        <taxon>Thermoanaerobacterales</taxon>
        <taxon>Thermoanaerobacteraceae</taxon>
        <taxon>Caldanaerobius</taxon>
    </lineage>
</organism>
<dbReference type="STRING" id="1121256.SAMN02746089_02329"/>
<gene>
    <name evidence="4" type="ORF">SAMN02746089_02329</name>
</gene>
<evidence type="ECO:0000259" key="3">
    <source>
        <dbReference type="Pfam" id="PF05175"/>
    </source>
</evidence>
<reference evidence="4 5" key="1">
    <citation type="submission" date="2016-11" db="EMBL/GenBank/DDBJ databases">
        <authorList>
            <person name="Jaros S."/>
            <person name="Januszkiewicz K."/>
            <person name="Wedrychowicz H."/>
        </authorList>
    </citation>
    <scope>NUCLEOTIDE SEQUENCE [LARGE SCALE GENOMIC DNA]</scope>
    <source>
        <strain evidence="4 5">DSM 17918</strain>
    </source>
</reference>
<dbReference type="RefSeq" id="WP_073345574.1">
    <property type="nucleotide sequence ID" value="NZ_FQVH01000035.1"/>
</dbReference>
<name>A0A1M5DG07_9THEO</name>
<dbReference type="Pfam" id="PF05175">
    <property type="entry name" value="MTS"/>
    <property type="match status" value="1"/>
</dbReference>
<dbReference type="InterPro" id="IPR029063">
    <property type="entry name" value="SAM-dependent_MTases_sf"/>
</dbReference>
<evidence type="ECO:0000256" key="2">
    <source>
        <dbReference type="ARBA" id="ARBA00022679"/>
    </source>
</evidence>
<proteinExistence type="predicted"/>
<feature type="domain" description="Methyltransferase small" evidence="3">
    <location>
        <begin position="28"/>
        <end position="193"/>
    </location>
</feature>
<keyword evidence="5" id="KW-1185">Reference proteome</keyword>
<protein>
    <submittedName>
        <fullName evidence="4">16S rRNA m(2)G 1207 methyltransferase</fullName>
    </submittedName>
</protein>
<dbReference type="AlphaFoldDB" id="A0A1M5DG07"/>
<dbReference type="GO" id="GO:0032259">
    <property type="term" value="P:methylation"/>
    <property type="evidence" value="ECO:0007669"/>
    <property type="project" value="UniProtKB-KW"/>
</dbReference>
<dbReference type="PANTHER" id="PTHR47816:SF4">
    <property type="entry name" value="RIBOSOMAL RNA SMALL SUBUNIT METHYLTRANSFERASE C"/>
    <property type="match status" value="1"/>
</dbReference>
<dbReference type="InterPro" id="IPR007848">
    <property type="entry name" value="Small_mtfrase_dom"/>
</dbReference>
<dbReference type="InterPro" id="IPR046977">
    <property type="entry name" value="RsmC/RlmG"/>
</dbReference>
<dbReference type="PANTHER" id="PTHR47816">
    <property type="entry name" value="RIBOSOMAL RNA SMALL SUBUNIT METHYLTRANSFERASE C"/>
    <property type="match status" value="1"/>
</dbReference>
<dbReference type="Proteomes" id="UP000184088">
    <property type="component" value="Unassembled WGS sequence"/>
</dbReference>
<keyword evidence="1 4" id="KW-0489">Methyltransferase</keyword>
<keyword evidence="2 4" id="KW-0808">Transferase</keyword>